<evidence type="ECO:0000256" key="4">
    <source>
        <dbReference type="ARBA" id="ARBA00023136"/>
    </source>
</evidence>
<dbReference type="InterPro" id="IPR010652">
    <property type="entry name" value="DUF1232"/>
</dbReference>
<comment type="caution">
    <text evidence="7">The sequence shown here is derived from an EMBL/GenBank/DDBJ whole genome shotgun (WGS) entry which is preliminary data.</text>
</comment>
<keyword evidence="8" id="KW-1185">Reference proteome</keyword>
<dbReference type="Proteomes" id="UP001341444">
    <property type="component" value="Unassembled WGS sequence"/>
</dbReference>
<dbReference type="EMBL" id="JARMAB010000021">
    <property type="protein sequence ID" value="MED1204283.1"/>
    <property type="molecule type" value="Genomic_DNA"/>
</dbReference>
<protein>
    <submittedName>
        <fullName evidence="7">YkvA family protein</fullName>
    </submittedName>
</protein>
<sequence>MLIRWLIQKIAYWLFYKRANNYLKNRNQTDSVLTRIERKALSKKLSIKGVWERLGILIQLIRAWVSGEYKLVPYRSILMIMIGLVYFLSPFDLIPDFIPGIGYLDDAAVIAFILGQTDKDLKKFTAWKQQQLD</sequence>
<evidence type="ECO:0000256" key="1">
    <source>
        <dbReference type="ARBA" id="ARBA00004127"/>
    </source>
</evidence>
<dbReference type="RefSeq" id="WP_083953090.1">
    <property type="nucleotide sequence ID" value="NZ_JARMAB010000021.1"/>
</dbReference>
<gene>
    <name evidence="7" type="ORF">P4T90_14640</name>
</gene>
<keyword evidence="2 5" id="KW-0812">Transmembrane</keyword>
<name>A0ABU6MKW4_9BACI</name>
<reference evidence="7 8" key="1">
    <citation type="submission" date="2023-03" db="EMBL/GenBank/DDBJ databases">
        <title>Bacillus Genome Sequencing.</title>
        <authorList>
            <person name="Dunlap C."/>
        </authorList>
    </citation>
    <scope>NUCLEOTIDE SEQUENCE [LARGE SCALE GENOMIC DNA]</scope>
    <source>
        <strain evidence="7 8">B-23453</strain>
    </source>
</reference>
<organism evidence="7 8">
    <name type="scientific">Heyndrickxia acidicola</name>
    <dbReference type="NCBI Taxonomy" id="209389"/>
    <lineage>
        <taxon>Bacteria</taxon>
        <taxon>Bacillati</taxon>
        <taxon>Bacillota</taxon>
        <taxon>Bacilli</taxon>
        <taxon>Bacillales</taxon>
        <taxon>Bacillaceae</taxon>
        <taxon>Heyndrickxia</taxon>
    </lineage>
</organism>
<evidence type="ECO:0000256" key="5">
    <source>
        <dbReference type="SAM" id="Phobius"/>
    </source>
</evidence>
<accession>A0ABU6MKW4</accession>
<feature type="transmembrane region" description="Helical" evidence="5">
    <location>
        <begin position="97"/>
        <end position="115"/>
    </location>
</feature>
<keyword evidence="3 5" id="KW-1133">Transmembrane helix</keyword>
<evidence type="ECO:0000313" key="8">
    <source>
        <dbReference type="Proteomes" id="UP001341444"/>
    </source>
</evidence>
<feature type="domain" description="DUF1232" evidence="6">
    <location>
        <begin position="77"/>
        <end position="112"/>
    </location>
</feature>
<evidence type="ECO:0000259" key="6">
    <source>
        <dbReference type="Pfam" id="PF06803"/>
    </source>
</evidence>
<proteinExistence type="predicted"/>
<evidence type="ECO:0000256" key="2">
    <source>
        <dbReference type="ARBA" id="ARBA00022692"/>
    </source>
</evidence>
<feature type="transmembrane region" description="Helical" evidence="5">
    <location>
        <begin position="72"/>
        <end position="91"/>
    </location>
</feature>
<evidence type="ECO:0000256" key="3">
    <source>
        <dbReference type="ARBA" id="ARBA00022989"/>
    </source>
</evidence>
<evidence type="ECO:0000313" key="7">
    <source>
        <dbReference type="EMBL" id="MED1204283.1"/>
    </source>
</evidence>
<dbReference type="Pfam" id="PF06803">
    <property type="entry name" value="DUF1232"/>
    <property type="match status" value="1"/>
</dbReference>
<comment type="subcellular location">
    <subcellularLocation>
        <location evidence="1">Endomembrane system</location>
        <topology evidence="1">Multi-pass membrane protein</topology>
    </subcellularLocation>
</comment>
<keyword evidence="4 5" id="KW-0472">Membrane</keyword>